<evidence type="ECO:0000256" key="1">
    <source>
        <dbReference type="SAM" id="MobiDB-lite"/>
    </source>
</evidence>
<feature type="non-terminal residue" evidence="2">
    <location>
        <position position="70"/>
    </location>
</feature>
<evidence type="ECO:0000313" key="3">
    <source>
        <dbReference type="Proteomes" id="UP001328107"/>
    </source>
</evidence>
<keyword evidence="3" id="KW-1185">Reference proteome</keyword>
<accession>A0AAN4ZKK4</accession>
<dbReference type="Proteomes" id="UP001328107">
    <property type="component" value="Unassembled WGS sequence"/>
</dbReference>
<sequence length="70" mass="7977">NFFHIFSLIQEDLQQFFEKTLQFYSGLQIASGSTDHTADLPEIPRTRKHSDPSSSNSNKDKNNQRSDSAC</sequence>
<name>A0AAN4ZKK4_9BILA</name>
<feature type="region of interest" description="Disordered" evidence="1">
    <location>
        <begin position="34"/>
        <end position="70"/>
    </location>
</feature>
<comment type="caution">
    <text evidence="2">The sequence shown here is derived from an EMBL/GenBank/DDBJ whole genome shotgun (WGS) entry which is preliminary data.</text>
</comment>
<dbReference type="EMBL" id="BTRK01000003">
    <property type="protein sequence ID" value="GMR42953.1"/>
    <property type="molecule type" value="Genomic_DNA"/>
</dbReference>
<evidence type="ECO:0000313" key="2">
    <source>
        <dbReference type="EMBL" id="GMR42953.1"/>
    </source>
</evidence>
<feature type="non-terminal residue" evidence="2">
    <location>
        <position position="1"/>
    </location>
</feature>
<feature type="compositionally biased region" description="Basic and acidic residues" evidence="1">
    <location>
        <begin position="36"/>
        <end position="51"/>
    </location>
</feature>
<gene>
    <name evidence="2" type="ORF">PMAYCL1PPCAC_13148</name>
</gene>
<organism evidence="2 3">
    <name type="scientific">Pristionchus mayeri</name>
    <dbReference type="NCBI Taxonomy" id="1317129"/>
    <lineage>
        <taxon>Eukaryota</taxon>
        <taxon>Metazoa</taxon>
        <taxon>Ecdysozoa</taxon>
        <taxon>Nematoda</taxon>
        <taxon>Chromadorea</taxon>
        <taxon>Rhabditida</taxon>
        <taxon>Rhabditina</taxon>
        <taxon>Diplogasteromorpha</taxon>
        <taxon>Diplogasteroidea</taxon>
        <taxon>Neodiplogasteridae</taxon>
        <taxon>Pristionchus</taxon>
    </lineage>
</organism>
<protein>
    <submittedName>
        <fullName evidence="2">Uncharacterized protein</fullName>
    </submittedName>
</protein>
<dbReference type="AlphaFoldDB" id="A0AAN4ZKK4"/>
<proteinExistence type="predicted"/>
<reference evidence="3" key="1">
    <citation type="submission" date="2022-10" db="EMBL/GenBank/DDBJ databases">
        <title>Genome assembly of Pristionchus species.</title>
        <authorList>
            <person name="Yoshida K."/>
            <person name="Sommer R.J."/>
        </authorList>
    </citation>
    <scope>NUCLEOTIDE SEQUENCE [LARGE SCALE GENOMIC DNA]</scope>
    <source>
        <strain evidence="3">RS5460</strain>
    </source>
</reference>